<proteinExistence type="predicted"/>
<dbReference type="SUPFAM" id="SSF141000">
    <property type="entry name" value="Glu-tRNAGln amidotransferase C subunit"/>
    <property type="match status" value="1"/>
</dbReference>
<reference evidence="2 3" key="1">
    <citation type="submission" date="2023-09" db="EMBL/GenBank/DDBJ databases">
        <title>Genomes of two closely related lineages of the louse Polyplax serrata with different host specificities.</title>
        <authorList>
            <person name="Martinu J."/>
            <person name="Tarabai H."/>
            <person name="Stefka J."/>
            <person name="Hypsa V."/>
        </authorList>
    </citation>
    <scope>NUCLEOTIDE SEQUENCE [LARGE SCALE GENOMIC DNA]</scope>
    <source>
        <strain evidence="2">98ZLc_SE</strain>
    </source>
</reference>
<dbReference type="InterPro" id="IPR029160">
    <property type="entry name" value="UQCC4"/>
</dbReference>
<dbReference type="Pfam" id="PF02686">
    <property type="entry name" value="GatC"/>
    <property type="match status" value="1"/>
</dbReference>
<keyword evidence="3" id="KW-1185">Reference proteome</keyword>
<protein>
    <submittedName>
        <fullName evidence="2">Uncharacterized protein</fullName>
    </submittedName>
</protein>
<evidence type="ECO:0000313" key="2">
    <source>
        <dbReference type="EMBL" id="KAK6624066.1"/>
    </source>
</evidence>
<keyword evidence="1" id="KW-0547">Nucleotide-binding</keyword>
<name>A0ABR1ANM4_POLSC</name>
<dbReference type="Proteomes" id="UP001359485">
    <property type="component" value="Unassembled WGS sequence"/>
</dbReference>
<accession>A0ABR1ANM4</accession>
<gene>
    <name evidence="2" type="ORF">RUM44_010924</name>
</gene>
<dbReference type="Pfam" id="PF15013">
    <property type="entry name" value="CCSMST1"/>
    <property type="match status" value="1"/>
</dbReference>
<dbReference type="InterPro" id="IPR003837">
    <property type="entry name" value="GatC"/>
</dbReference>
<sequence length="270" mass="30758">MAPGGLLGYILNSTCRLLIRRYAQNSTSHLRSFNTSLKTFDDLRLPIKYTTSKAAKLTINENLNLTNYTKNYAEQPFNRWKRYSVTISVLIFLIYFCILREENDIDEMLSGSHEKSEKYKKLIDLQYLSAPVKTTIDEANLPPPTKVDQNLIDYLERVSLVGFDNEKAVKIVEGAIRFADQIFNVDTSNVQPLISVLEDEIPSKANRNDATLPGYFKLLRCLHLREDIPKSNITRSELLSHATISIENYYIAPTGIANKKATFGTQQVIQ</sequence>
<dbReference type="EMBL" id="JAWJWF010000046">
    <property type="protein sequence ID" value="KAK6624066.1"/>
    <property type="molecule type" value="Genomic_DNA"/>
</dbReference>
<evidence type="ECO:0000313" key="3">
    <source>
        <dbReference type="Proteomes" id="UP001359485"/>
    </source>
</evidence>
<organism evidence="2 3">
    <name type="scientific">Polyplax serrata</name>
    <name type="common">Common mouse louse</name>
    <dbReference type="NCBI Taxonomy" id="468196"/>
    <lineage>
        <taxon>Eukaryota</taxon>
        <taxon>Metazoa</taxon>
        <taxon>Ecdysozoa</taxon>
        <taxon>Arthropoda</taxon>
        <taxon>Hexapoda</taxon>
        <taxon>Insecta</taxon>
        <taxon>Pterygota</taxon>
        <taxon>Neoptera</taxon>
        <taxon>Paraneoptera</taxon>
        <taxon>Psocodea</taxon>
        <taxon>Troctomorpha</taxon>
        <taxon>Phthiraptera</taxon>
        <taxon>Anoplura</taxon>
        <taxon>Polyplacidae</taxon>
        <taxon>Polyplax</taxon>
    </lineage>
</organism>
<dbReference type="PANTHER" id="PTHR15004">
    <property type="entry name" value="GLUTAMYL-TRNA(GLN) AMIDOTRANSFERASE SUBUNIT C, MITOCHONDRIAL"/>
    <property type="match status" value="1"/>
</dbReference>
<comment type="caution">
    <text evidence="2">The sequence shown here is derived from an EMBL/GenBank/DDBJ whole genome shotgun (WGS) entry which is preliminary data.</text>
</comment>
<dbReference type="InterPro" id="IPR036113">
    <property type="entry name" value="Asp/Glu-ADT_sf_sub_c"/>
</dbReference>
<evidence type="ECO:0000256" key="1">
    <source>
        <dbReference type="ARBA" id="ARBA00022741"/>
    </source>
</evidence>
<dbReference type="PANTHER" id="PTHR15004:SF0">
    <property type="entry name" value="GLUTAMYL-TRNA(GLN) AMIDOTRANSFERASE SUBUNIT C, MITOCHONDRIAL"/>
    <property type="match status" value="1"/>
</dbReference>